<dbReference type="PIRSF" id="PIRSF000136">
    <property type="entry name" value="LGO_GLO"/>
    <property type="match status" value="1"/>
</dbReference>
<dbReference type="GO" id="GO:0016020">
    <property type="term" value="C:membrane"/>
    <property type="evidence" value="ECO:0007669"/>
    <property type="project" value="InterPro"/>
</dbReference>
<dbReference type="GO" id="GO:0003885">
    <property type="term" value="F:D-arabinono-1,4-lactone oxidase activity"/>
    <property type="evidence" value="ECO:0007669"/>
    <property type="project" value="InterPro"/>
</dbReference>
<keyword evidence="1" id="KW-0560">Oxidoreductase</keyword>
<dbReference type="GO" id="GO:0080049">
    <property type="term" value="F:L-gulono-1,4-lactone dehydrogenase activity"/>
    <property type="evidence" value="ECO:0007669"/>
    <property type="project" value="TreeGrafter"/>
</dbReference>
<evidence type="ECO:0000259" key="2">
    <source>
        <dbReference type="PROSITE" id="PS51387"/>
    </source>
</evidence>
<dbReference type="InterPro" id="IPR010031">
    <property type="entry name" value="FAD_lactone_oxidase-like"/>
</dbReference>
<dbReference type="InterPro" id="IPR016171">
    <property type="entry name" value="Vanillyl_alc_oxidase_C-sub2"/>
</dbReference>
<dbReference type="Gene3D" id="3.30.465.10">
    <property type="match status" value="1"/>
</dbReference>
<dbReference type="PANTHER" id="PTHR43762">
    <property type="entry name" value="L-GULONOLACTONE OXIDASE"/>
    <property type="match status" value="1"/>
</dbReference>
<sequence length="424" mass="45244">MPATGTPLRNWAGNVTFGPARVHRPESEADLCRTVASAEKVRVLGSGHSFNRIADTDGDLILLDGLARRVRVSEDRATVSVSAGMRYAEVASALQAQGLALANLASLPHISVAGSCATGTHGSGDALLGLAAAVTGIELIGPDGTRTTLNRASDPDRFPGAVVNLGALGVVVAMTLAVEPAFDVAQWVYDEVPLDGIAEDFDAVFGAAYSVSAFTDWRADTATVWLKRRTDRLPTGTPGDRWMGGLLADGPRHPVPGMPPAFCTEQLGVPGPWHERLPHFRPDFTPSNGEELQSELLLPREAAADAMAALRDLGDRIAPVLLVSEIRTVAADDLWLSPSHGRASLALHFTWVRRPDDVLPVIGAIEERLLPLGARPHWGKLTTAAPRTVAALYERAPDFRRLRQELDPAGKFGNAFVTELFAAH</sequence>
<dbReference type="InterPro" id="IPR016166">
    <property type="entry name" value="FAD-bd_PCMH"/>
</dbReference>
<organism evidence="3">
    <name type="scientific">Streptomyces sp. NBC_00119</name>
    <dbReference type="NCBI Taxonomy" id="2975659"/>
    <lineage>
        <taxon>Bacteria</taxon>
        <taxon>Bacillati</taxon>
        <taxon>Actinomycetota</taxon>
        <taxon>Actinomycetes</taxon>
        <taxon>Kitasatosporales</taxon>
        <taxon>Streptomycetaceae</taxon>
        <taxon>Streptomyces</taxon>
    </lineage>
</organism>
<dbReference type="InterPro" id="IPR007173">
    <property type="entry name" value="ALO_C"/>
</dbReference>
<evidence type="ECO:0000256" key="1">
    <source>
        <dbReference type="ARBA" id="ARBA00023002"/>
    </source>
</evidence>
<dbReference type="Gene3D" id="3.30.43.10">
    <property type="entry name" value="Uridine Diphospho-n-acetylenolpyruvylglucosamine Reductase, domain 2"/>
    <property type="match status" value="1"/>
</dbReference>
<dbReference type="EMBL" id="CP108195">
    <property type="protein sequence ID" value="WTS17236.1"/>
    <property type="molecule type" value="Genomic_DNA"/>
</dbReference>
<dbReference type="InterPro" id="IPR016167">
    <property type="entry name" value="FAD-bd_PCMH_sub1"/>
</dbReference>
<dbReference type="SUPFAM" id="SSF56176">
    <property type="entry name" value="FAD-binding/transporter-associated domain-like"/>
    <property type="match status" value="1"/>
</dbReference>
<accession>A0AAU1UJA8</accession>
<dbReference type="Gene3D" id="3.30.70.2530">
    <property type="match status" value="1"/>
</dbReference>
<dbReference type="InterPro" id="IPR016169">
    <property type="entry name" value="FAD-bd_PCMH_sub2"/>
</dbReference>
<evidence type="ECO:0000313" key="3">
    <source>
        <dbReference type="EMBL" id="WTS17236.1"/>
    </source>
</evidence>
<name>A0AAU1UJA8_9ACTN</name>
<proteinExistence type="predicted"/>
<dbReference type="GO" id="GO:0071949">
    <property type="term" value="F:FAD binding"/>
    <property type="evidence" value="ECO:0007669"/>
    <property type="project" value="InterPro"/>
</dbReference>
<dbReference type="InterPro" id="IPR036318">
    <property type="entry name" value="FAD-bd_PCMH-like_sf"/>
</dbReference>
<protein>
    <submittedName>
        <fullName evidence="3">FAD-binding protein</fullName>
    </submittedName>
</protein>
<feature type="domain" description="FAD-binding PCMH-type" evidence="2">
    <location>
        <begin position="15"/>
        <end position="181"/>
    </location>
</feature>
<reference evidence="3" key="1">
    <citation type="submission" date="2022-10" db="EMBL/GenBank/DDBJ databases">
        <title>The complete genomes of actinobacterial strains from the NBC collection.</title>
        <authorList>
            <person name="Joergensen T.S."/>
            <person name="Alvarez Arevalo M."/>
            <person name="Sterndorff E.B."/>
            <person name="Faurdal D."/>
            <person name="Vuksanovic O."/>
            <person name="Mourched A.-S."/>
            <person name="Charusanti P."/>
            <person name="Shaw S."/>
            <person name="Blin K."/>
            <person name="Weber T."/>
        </authorList>
    </citation>
    <scope>NUCLEOTIDE SEQUENCE</scope>
    <source>
        <strain evidence="3">NBC_00119</strain>
    </source>
</reference>
<dbReference type="Gene3D" id="3.30.70.2520">
    <property type="match status" value="1"/>
</dbReference>
<dbReference type="Gene3D" id="1.10.45.10">
    <property type="entry name" value="Vanillyl-alcohol Oxidase, Chain A, domain 4"/>
    <property type="match status" value="1"/>
</dbReference>
<dbReference type="PROSITE" id="PS51387">
    <property type="entry name" value="FAD_PCMH"/>
    <property type="match status" value="1"/>
</dbReference>
<dbReference type="PANTHER" id="PTHR43762:SF1">
    <property type="entry name" value="D-ARABINONO-1,4-LACTONE OXIDASE"/>
    <property type="match status" value="1"/>
</dbReference>
<dbReference type="AlphaFoldDB" id="A0AAU1UJA8"/>
<dbReference type="InterPro" id="IPR006094">
    <property type="entry name" value="Oxid_FAD_bind_N"/>
</dbReference>
<dbReference type="Pfam" id="PF04030">
    <property type="entry name" value="ALO"/>
    <property type="match status" value="1"/>
</dbReference>
<gene>
    <name evidence="3" type="ORF">OHU69_43085</name>
</gene>
<dbReference type="Pfam" id="PF01565">
    <property type="entry name" value="FAD_binding_4"/>
    <property type="match status" value="1"/>
</dbReference>